<dbReference type="Proteomes" id="UP000016926">
    <property type="component" value="Unassembled WGS sequence"/>
</dbReference>
<keyword evidence="3" id="KW-1185">Reference proteome</keyword>
<feature type="region of interest" description="Disordered" evidence="1">
    <location>
        <begin position="1"/>
        <end position="23"/>
    </location>
</feature>
<sequence>MSTSSTAQPPPSSPVAAEPPVSSRPLVDLEHHLWQEDLNEYIALGTYGLVGLGAWAATRGGSDAKKADDSKLDITSQTDDKEMIAFIENFINNEEHKAKSAGGH</sequence>
<feature type="compositionally biased region" description="Low complexity" evidence="1">
    <location>
        <begin position="14"/>
        <end position="23"/>
    </location>
</feature>
<evidence type="ECO:0000256" key="1">
    <source>
        <dbReference type="SAM" id="MobiDB-lite"/>
    </source>
</evidence>
<dbReference type="GeneID" id="27368101"/>
<gene>
    <name evidence="2" type="ORF">RHTO_04088</name>
</gene>
<organism evidence="2 3">
    <name type="scientific">Rhodotorula toruloides (strain NP11)</name>
    <name type="common">Yeast</name>
    <name type="synonym">Rhodosporidium toruloides</name>
    <dbReference type="NCBI Taxonomy" id="1130832"/>
    <lineage>
        <taxon>Eukaryota</taxon>
        <taxon>Fungi</taxon>
        <taxon>Dikarya</taxon>
        <taxon>Basidiomycota</taxon>
        <taxon>Pucciniomycotina</taxon>
        <taxon>Microbotryomycetes</taxon>
        <taxon>Sporidiobolales</taxon>
        <taxon>Sporidiobolaceae</taxon>
        <taxon>Rhodotorula</taxon>
    </lineage>
</organism>
<dbReference type="HOGENOM" id="CLU_2251591_0_0_1"/>
<dbReference type="OrthoDB" id="2094445at2759"/>
<dbReference type="Pfam" id="PF11022">
    <property type="entry name" value="ATP19"/>
    <property type="match status" value="1"/>
</dbReference>
<evidence type="ECO:0000313" key="2">
    <source>
        <dbReference type="EMBL" id="EMS19796.1"/>
    </source>
</evidence>
<evidence type="ECO:0000313" key="3">
    <source>
        <dbReference type="Proteomes" id="UP000016926"/>
    </source>
</evidence>
<dbReference type="EMBL" id="KB722666">
    <property type="protein sequence ID" value="EMS19796.1"/>
    <property type="molecule type" value="Genomic_DNA"/>
</dbReference>
<dbReference type="AlphaFoldDB" id="M7WP23"/>
<proteinExistence type="predicted"/>
<protein>
    <submittedName>
        <fullName evidence="2">Uncharacterized protein</fullName>
    </submittedName>
</protein>
<reference evidence="2 3" key="1">
    <citation type="journal article" date="2012" name="Nat. Commun.">
        <title>A multi-omic map of the lipid-producing yeast Rhodosporidium toruloides.</title>
        <authorList>
            <person name="Zhu Z."/>
            <person name="Zhang S."/>
            <person name="Liu H."/>
            <person name="Shen H."/>
            <person name="Lin X."/>
            <person name="Yang F."/>
            <person name="Zhou Y.J."/>
            <person name="Jin G."/>
            <person name="Ye M."/>
            <person name="Zou H."/>
            <person name="Zou H."/>
            <person name="Zhao Z.K."/>
        </authorList>
    </citation>
    <scope>NUCLEOTIDE SEQUENCE [LARGE SCALE GENOMIC DNA]</scope>
    <source>
        <strain evidence="2 3">NP11</strain>
    </source>
</reference>
<name>M7WP23_RHOT1</name>
<dbReference type="InterPro" id="IPR021278">
    <property type="entry name" value="ATP19"/>
</dbReference>
<accession>M7WP23</accession>
<dbReference type="RefSeq" id="XP_016270915.1">
    <property type="nucleotide sequence ID" value="XM_016417756.1"/>
</dbReference>